<feature type="region of interest" description="Disordered" evidence="9">
    <location>
        <begin position="100"/>
        <end position="152"/>
    </location>
</feature>
<dbReference type="GO" id="GO:0006400">
    <property type="term" value="P:tRNA modification"/>
    <property type="evidence" value="ECO:0000318"/>
    <property type="project" value="GO_Central"/>
</dbReference>
<protein>
    <recommendedName>
        <fullName evidence="5">Elongator complex protein 5</fullName>
    </recommendedName>
</protein>
<evidence type="ECO:0000256" key="5">
    <source>
        <dbReference type="ARBA" id="ARBA00020264"/>
    </source>
</evidence>
<dbReference type="PANTHER" id="PTHR15641">
    <property type="entry name" value="ELONGATOR COMPLEX PROTEIN 5"/>
    <property type="match status" value="1"/>
</dbReference>
<comment type="pathway">
    <text evidence="3">tRNA modification; 5-methoxycarbonylmethyl-2-thiouridine-tRNA biosynthesis.</text>
</comment>
<dbReference type="AlphaFoldDB" id="A0A1Y1HRJ7"/>
<reference evidence="10 11" key="1">
    <citation type="journal article" date="2014" name="Nat. Commun.">
        <title>Klebsormidium flaccidum genome reveals primary factors for plant terrestrial adaptation.</title>
        <authorList>
            <person name="Hori K."/>
            <person name="Maruyama F."/>
            <person name="Fujisawa T."/>
            <person name="Togashi T."/>
            <person name="Yamamoto N."/>
            <person name="Seo M."/>
            <person name="Sato S."/>
            <person name="Yamada T."/>
            <person name="Mori H."/>
            <person name="Tajima N."/>
            <person name="Moriyama T."/>
            <person name="Ikeuchi M."/>
            <person name="Watanabe M."/>
            <person name="Wada H."/>
            <person name="Kobayashi K."/>
            <person name="Saito M."/>
            <person name="Masuda T."/>
            <person name="Sasaki-Sekimoto Y."/>
            <person name="Mashiguchi K."/>
            <person name="Awai K."/>
            <person name="Shimojima M."/>
            <person name="Masuda S."/>
            <person name="Iwai M."/>
            <person name="Nobusawa T."/>
            <person name="Narise T."/>
            <person name="Kondo S."/>
            <person name="Saito H."/>
            <person name="Sato R."/>
            <person name="Murakawa M."/>
            <person name="Ihara Y."/>
            <person name="Oshima-Yamada Y."/>
            <person name="Ohtaka K."/>
            <person name="Satoh M."/>
            <person name="Sonobe K."/>
            <person name="Ishii M."/>
            <person name="Ohtani R."/>
            <person name="Kanamori-Sato M."/>
            <person name="Honoki R."/>
            <person name="Miyazaki D."/>
            <person name="Mochizuki H."/>
            <person name="Umetsu J."/>
            <person name="Higashi K."/>
            <person name="Shibata D."/>
            <person name="Kamiya Y."/>
            <person name="Sato N."/>
            <person name="Nakamura Y."/>
            <person name="Tabata S."/>
            <person name="Ida S."/>
            <person name="Kurokawa K."/>
            <person name="Ohta H."/>
        </authorList>
    </citation>
    <scope>NUCLEOTIDE SEQUENCE [LARGE SCALE GENOMIC DNA]</scope>
    <source>
        <strain evidence="10 11">NIES-2285</strain>
    </source>
</reference>
<dbReference type="EMBL" id="DF237009">
    <property type="protein sequence ID" value="GAQ80713.1"/>
    <property type="molecule type" value="Genomic_DNA"/>
</dbReference>
<comment type="similarity">
    <text evidence="4">Belongs to the ELP5 family.</text>
</comment>
<evidence type="ECO:0000256" key="7">
    <source>
        <dbReference type="ARBA" id="ARBA00022694"/>
    </source>
</evidence>
<evidence type="ECO:0000313" key="11">
    <source>
        <dbReference type="Proteomes" id="UP000054558"/>
    </source>
</evidence>
<dbReference type="GO" id="GO:0033588">
    <property type="term" value="C:elongator holoenzyme complex"/>
    <property type="evidence" value="ECO:0000318"/>
    <property type="project" value="GO_Central"/>
</dbReference>
<feature type="compositionally biased region" description="Polar residues" evidence="9">
    <location>
        <begin position="119"/>
        <end position="141"/>
    </location>
</feature>
<dbReference type="GO" id="GO:0002098">
    <property type="term" value="P:tRNA wobble uridine modification"/>
    <property type="evidence" value="ECO:0007669"/>
    <property type="project" value="InterPro"/>
</dbReference>
<dbReference type="GO" id="GO:0005829">
    <property type="term" value="C:cytosol"/>
    <property type="evidence" value="ECO:0000318"/>
    <property type="project" value="GO_Central"/>
</dbReference>
<keyword evidence="7" id="KW-0819">tRNA processing</keyword>
<evidence type="ECO:0000256" key="2">
    <source>
        <dbReference type="ARBA" id="ARBA00004496"/>
    </source>
</evidence>
<dbReference type="STRING" id="105231.A0A1Y1HRJ7"/>
<evidence type="ECO:0000256" key="9">
    <source>
        <dbReference type="SAM" id="MobiDB-lite"/>
    </source>
</evidence>
<dbReference type="Proteomes" id="UP000054558">
    <property type="component" value="Unassembled WGS sequence"/>
</dbReference>
<name>A0A1Y1HRJ7_KLENI</name>
<evidence type="ECO:0000256" key="4">
    <source>
        <dbReference type="ARBA" id="ARBA00009567"/>
    </source>
</evidence>
<feature type="compositionally biased region" description="Acidic residues" evidence="9">
    <location>
        <begin position="424"/>
        <end position="441"/>
    </location>
</feature>
<gene>
    <name evidence="10" type="ORF">KFL_000600300</name>
</gene>
<evidence type="ECO:0000256" key="1">
    <source>
        <dbReference type="ARBA" id="ARBA00004123"/>
    </source>
</evidence>
<keyword evidence="8" id="KW-0539">Nucleus</keyword>
<sequence>MENVVRSFKDKALENDYFNVVIVRDSAEVLGGPQVCQHISQELLSVVKKERAQARGTVLLALERAPEEYSHHLNQSSGSETEGLEPLQVLDCFSDPLGWQTSPEPDSSLGRTPKDETNDVSSVRARNQSQRAAEVGSSGQEDASRRMSSALGKLQRGGYSKVHFENDESLEGLKVGIQNAGEALLKDAVEGGRLALVIDSMSTLLQYCATSKVLAFLEWLRWSGRISTVLTLLHADLHDARTNAAFERLASTVVDVQAPPLLDERGSADGRIHVRHKTKKGKVRHEREQFWLETSGVRFGPIERTASVAELVAEKSTSMQSGRAPPSAKTATTPEVPFNLELSEAEKQSRARVVLPYEHQGDGHEVKIYDGRPALSGVQARGKRDGRIGYESGDESTVAAHNDKLKNGEVIESGQGHILYMRDSDEEPPDSDEDPDDDLDI</sequence>
<evidence type="ECO:0000313" key="10">
    <source>
        <dbReference type="EMBL" id="GAQ80713.1"/>
    </source>
</evidence>
<dbReference type="OrthoDB" id="166907at2759"/>
<evidence type="ECO:0000256" key="8">
    <source>
        <dbReference type="ARBA" id="ARBA00023242"/>
    </source>
</evidence>
<dbReference type="Pfam" id="PF24336">
    <property type="entry name" value="DUF7504"/>
    <property type="match status" value="1"/>
</dbReference>
<evidence type="ECO:0000256" key="6">
    <source>
        <dbReference type="ARBA" id="ARBA00022490"/>
    </source>
</evidence>
<dbReference type="InterPro" id="IPR019519">
    <property type="entry name" value="Elp5"/>
</dbReference>
<proteinExistence type="inferred from homology"/>
<keyword evidence="6" id="KW-0963">Cytoplasm</keyword>
<evidence type="ECO:0000256" key="3">
    <source>
        <dbReference type="ARBA" id="ARBA00005043"/>
    </source>
</evidence>
<accession>A0A1Y1HRJ7</accession>
<dbReference type="OMA" id="FQVLDCY"/>
<dbReference type="UniPathway" id="UPA00988"/>
<dbReference type="PANTHER" id="PTHR15641:SF1">
    <property type="entry name" value="ELONGATOR COMPLEX PROTEIN 5"/>
    <property type="match status" value="1"/>
</dbReference>
<comment type="subcellular location">
    <subcellularLocation>
        <location evidence="2">Cytoplasm</location>
    </subcellularLocation>
    <subcellularLocation>
        <location evidence="1">Nucleus</location>
    </subcellularLocation>
</comment>
<feature type="region of interest" description="Disordered" evidence="9">
    <location>
        <begin position="406"/>
        <end position="441"/>
    </location>
</feature>
<dbReference type="GO" id="GO:0005634">
    <property type="term" value="C:nucleus"/>
    <property type="evidence" value="ECO:0000318"/>
    <property type="project" value="GO_Central"/>
</dbReference>
<keyword evidence="11" id="KW-1185">Reference proteome</keyword>
<dbReference type="InterPro" id="IPR055927">
    <property type="entry name" value="DUF7504"/>
</dbReference>
<organism evidence="10 11">
    <name type="scientific">Klebsormidium nitens</name>
    <name type="common">Green alga</name>
    <name type="synonym">Ulothrix nitens</name>
    <dbReference type="NCBI Taxonomy" id="105231"/>
    <lineage>
        <taxon>Eukaryota</taxon>
        <taxon>Viridiplantae</taxon>
        <taxon>Streptophyta</taxon>
        <taxon>Klebsormidiophyceae</taxon>
        <taxon>Klebsormidiales</taxon>
        <taxon>Klebsormidiaceae</taxon>
        <taxon>Klebsormidium</taxon>
    </lineage>
</organism>